<keyword evidence="7" id="KW-1185">Reference proteome</keyword>
<dbReference type="AlphaFoldDB" id="A0AAE1UX00"/>
<evidence type="ECO:0000256" key="1">
    <source>
        <dbReference type="ARBA" id="ARBA00008894"/>
    </source>
</evidence>
<evidence type="ECO:0000313" key="7">
    <source>
        <dbReference type="Proteomes" id="UP001291623"/>
    </source>
</evidence>
<reference evidence="6" key="1">
    <citation type="submission" date="2023-12" db="EMBL/GenBank/DDBJ databases">
        <title>Genome assembly of Anisodus tanguticus.</title>
        <authorList>
            <person name="Wang Y.-J."/>
        </authorList>
    </citation>
    <scope>NUCLEOTIDE SEQUENCE</scope>
    <source>
        <strain evidence="6">KB-2021</strain>
        <tissue evidence="6">Leaf</tissue>
    </source>
</reference>
<dbReference type="Pfam" id="PF23598">
    <property type="entry name" value="LRR_14"/>
    <property type="match status" value="1"/>
</dbReference>
<dbReference type="Proteomes" id="UP001291623">
    <property type="component" value="Unassembled WGS sequence"/>
</dbReference>
<comment type="caution">
    <text evidence="6">The sequence shown here is derived from an EMBL/GenBank/DDBJ whole genome shotgun (WGS) entry which is preliminary data.</text>
</comment>
<protein>
    <recommendedName>
        <fullName evidence="5">RPW8 domain-containing protein</fullName>
    </recommendedName>
</protein>
<dbReference type="Gene3D" id="3.80.10.10">
    <property type="entry name" value="Ribonuclease Inhibitor"/>
    <property type="match status" value="1"/>
</dbReference>
<evidence type="ECO:0000256" key="2">
    <source>
        <dbReference type="ARBA" id="ARBA00022614"/>
    </source>
</evidence>
<dbReference type="EMBL" id="JAVYJV010000018">
    <property type="protein sequence ID" value="KAK4346522.1"/>
    <property type="molecule type" value="Genomic_DNA"/>
</dbReference>
<dbReference type="Pfam" id="PF00931">
    <property type="entry name" value="NB-ARC"/>
    <property type="match status" value="1"/>
</dbReference>
<dbReference type="InterPro" id="IPR055414">
    <property type="entry name" value="LRR_R13L4/SHOC2-like"/>
</dbReference>
<evidence type="ECO:0000256" key="3">
    <source>
        <dbReference type="ARBA" id="ARBA00022737"/>
    </source>
</evidence>
<dbReference type="Gene3D" id="3.40.50.300">
    <property type="entry name" value="P-loop containing nucleotide triphosphate hydrolases"/>
    <property type="match status" value="1"/>
</dbReference>
<evidence type="ECO:0000256" key="4">
    <source>
        <dbReference type="ARBA" id="ARBA00022821"/>
    </source>
</evidence>
<dbReference type="PANTHER" id="PTHR36766:SF3">
    <property type="entry name" value="RPW8 DOMAIN-CONTAINING PROTEIN"/>
    <property type="match status" value="1"/>
</dbReference>
<dbReference type="SUPFAM" id="SSF52047">
    <property type="entry name" value="RNI-like"/>
    <property type="match status" value="1"/>
</dbReference>
<dbReference type="InterPro" id="IPR036388">
    <property type="entry name" value="WH-like_DNA-bd_sf"/>
</dbReference>
<dbReference type="GO" id="GO:0043531">
    <property type="term" value="F:ADP binding"/>
    <property type="evidence" value="ECO:0007669"/>
    <property type="project" value="InterPro"/>
</dbReference>
<dbReference type="Gene3D" id="1.10.10.10">
    <property type="entry name" value="Winged helix-like DNA-binding domain superfamily/Winged helix DNA-binding domain"/>
    <property type="match status" value="1"/>
</dbReference>
<keyword evidence="3" id="KW-0677">Repeat</keyword>
<proteinExistence type="inferred from homology"/>
<dbReference type="GO" id="GO:0006952">
    <property type="term" value="P:defense response"/>
    <property type="evidence" value="ECO:0007669"/>
    <property type="project" value="UniProtKB-KW"/>
</dbReference>
<dbReference type="InterPro" id="IPR042197">
    <property type="entry name" value="Apaf_helical"/>
</dbReference>
<dbReference type="Gene3D" id="1.10.8.430">
    <property type="entry name" value="Helical domain of apoptotic protease-activating factors"/>
    <property type="match status" value="1"/>
</dbReference>
<dbReference type="PROSITE" id="PS51153">
    <property type="entry name" value="RPW8"/>
    <property type="match status" value="1"/>
</dbReference>
<feature type="domain" description="RPW8" evidence="5">
    <location>
        <begin position="1"/>
        <end position="151"/>
    </location>
</feature>
<sequence>MAASLLGGAALGPVFDILLKTVLDVGIKIITFRSKFLSLKQTLLDIEPVFADIEKLNKALHGRDEDIEMFKNLLMKGAELVLKCSKTKCYDPLKKWNYSRKLTKLENSLVKVCQMHGLIQVCRDSKQILVKVNEHGKKLEEIHSMLRCISLTGSGSSVGFTNSSGSSGWMMSGGSSFGSSNGFSGWSDVPQVPDSVVGFQVPLQELKLKLFEEKEQVVVLSASAGCGKTTLAAMVCQEDDIKAKYRGIFFVTVTKTPNIKRIVGEIFEKNNYKVPEFASEHDAICQLNILLRRSKSQPVLLVLDDVWFESDFDIENFAFQIPGFKILVTSRFVFPKFDTYKLKLLSEKDAKALFCTSAFKDSTPNVRLDLVHKVVRSCGGFPLALRVVGRSLCGQPEVIWLNRVIMQSKRQILFPTENDLLRSLQASIDALDEKVLYSRDTTTLRDCYLDLGSFPEDQRIHPAALLDMWVERYNLDEHGMAAMAIFFELSSQNLVNLALARKDAPAVVGLHNLHYIQQHDLLREVIIHQCDEKPVEERMRIYINIKGNDFPRWWFEQRLQPQAEVLSIITGLLSILSPPFWSKLETSSANLLHLVSAIADEDFSSDWHDVQFPKVEVLVLNFETRTYNLPPFIKQMSQLKTLIVTNNGFFPAKLNNFQFCSLLNLKRINLERISVTSIFTASLQLPNLLKISLIMCEIGEAFKSSVANMPYMWPKLVEMNIEYCNDLIEVPAEICDLVDLKRLSICYCHELVALPEELGRLTNLEVLRLHSCTNLAELPESIVKLNKLGFLDVYDCVGMDCLPMQMDQLCSLRTVCMGSRLGFTELPNSVLKLVKLEDVVCDEETASLWEFCKEYLRNLRITVIKEDINLNLLHKSLCI</sequence>
<dbReference type="InterPro" id="IPR032675">
    <property type="entry name" value="LRR_dom_sf"/>
</dbReference>
<name>A0AAE1UX00_9SOLA</name>
<accession>A0AAE1UX00</accession>
<dbReference type="InterPro" id="IPR008808">
    <property type="entry name" value="Powdery_mildew-R_dom"/>
</dbReference>
<keyword evidence="2" id="KW-0433">Leucine-rich repeat</keyword>
<keyword evidence="4" id="KW-0611">Plant defense</keyword>
<dbReference type="PANTHER" id="PTHR36766">
    <property type="entry name" value="PLANT BROAD-SPECTRUM MILDEW RESISTANCE PROTEIN RPW8"/>
    <property type="match status" value="1"/>
</dbReference>
<gene>
    <name evidence="6" type="ORF">RND71_032861</name>
</gene>
<dbReference type="SUPFAM" id="SSF52540">
    <property type="entry name" value="P-loop containing nucleoside triphosphate hydrolases"/>
    <property type="match status" value="1"/>
</dbReference>
<dbReference type="InterPro" id="IPR002182">
    <property type="entry name" value="NB-ARC"/>
</dbReference>
<dbReference type="Pfam" id="PF05659">
    <property type="entry name" value="RPW8"/>
    <property type="match status" value="1"/>
</dbReference>
<dbReference type="InterPro" id="IPR027417">
    <property type="entry name" value="P-loop_NTPase"/>
</dbReference>
<dbReference type="PRINTS" id="PR00364">
    <property type="entry name" value="DISEASERSIST"/>
</dbReference>
<comment type="similarity">
    <text evidence="1">Belongs to the disease resistance NB-LRR family.</text>
</comment>
<evidence type="ECO:0000259" key="5">
    <source>
        <dbReference type="PROSITE" id="PS51153"/>
    </source>
</evidence>
<evidence type="ECO:0000313" key="6">
    <source>
        <dbReference type="EMBL" id="KAK4346522.1"/>
    </source>
</evidence>
<organism evidence="6 7">
    <name type="scientific">Anisodus tanguticus</name>
    <dbReference type="NCBI Taxonomy" id="243964"/>
    <lineage>
        <taxon>Eukaryota</taxon>
        <taxon>Viridiplantae</taxon>
        <taxon>Streptophyta</taxon>
        <taxon>Embryophyta</taxon>
        <taxon>Tracheophyta</taxon>
        <taxon>Spermatophyta</taxon>
        <taxon>Magnoliopsida</taxon>
        <taxon>eudicotyledons</taxon>
        <taxon>Gunneridae</taxon>
        <taxon>Pentapetalae</taxon>
        <taxon>asterids</taxon>
        <taxon>lamiids</taxon>
        <taxon>Solanales</taxon>
        <taxon>Solanaceae</taxon>
        <taxon>Solanoideae</taxon>
        <taxon>Hyoscyameae</taxon>
        <taxon>Anisodus</taxon>
    </lineage>
</organism>